<dbReference type="STRING" id="27349.A0A0L6V9F8"/>
<dbReference type="GO" id="GO:0005737">
    <property type="term" value="C:cytoplasm"/>
    <property type="evidence" value="ECO:0007669"/>
    <property type="project" value="TreeGrafter"/>
</dbReference>
<organism evidence="4 5">
    <name type="scientific">Puccinia sorghi</name>
    <dbReference type="NCBI Taxonomy" id="27349"/>
    <lineage>
        <taxon>Eukaryota</taxon>
        <taxon>Fungi</taxon>
        <taxon>Dikarya</taxon>
        <taxon>Basidiomycota</taxon>
        <taxon>Pucciniomycotina</taxon>
        <taxon>Pucciniomycetes</taxon>
        <taxon>Pucciniales</taxon>
        <taxon>Pucciniaceae</taxon>
        <taxon>Puccinia</taxon>
    </lineage>
</organism>
<comment type="caution">
    <text evidence="4">The sequence shown here is derived from an EMBL/GenBank/DDBJ whole genome shotgun (WGS) entry which is preliminary data.</text>
</comment>
<accession>A0A0L6V9F8</accession>
<dbReference type="SUPFAM" id="SSF51366">
    <property type="entry name" value="Ribulose-phoshate binding barrel"/>
    <property type="match status" value="1"/>
</dbReference>
<name>A0A0L6V9F8_9BASI</name>
<dbReference type="InterPro" id="IPR011060">
    <property type="entry name" value="RibuloseP-bd_barrel"/>
</dbReference>
<dbReference type="Gene3D" id="3.20.20.70">
    <property type="entry name" value="Aldolase class I"/>
    <property type="match status" value="2"/>
</dbReference>
<reference evidence="4 5" key="1">
    <citation type="submission" date="2015-08" db="EMBL/GenBank/DDBJ databases">
        <title>Next Generation Sequencing and Analysis of the Genome of Puccinia sorghi L Schw, the Causal Agent of Maize Common Rust.</title>
        <authorList>
            <person name="Rochi L."/>
            <person name="Burguener G."/>
            <person name="Darino M."/>
            <person name="Turjanski A."/>
            <person name="Kreff E."/>
            <person name="Dieguez M.J."/>
            <person name="Sacco F."/>
        </authorList>
    </citation>
    <scope>NUCLEOTIDE SEQUENCE [LARGE SCALE GENOMIC DNA]</scope>
    <source>
        <strain evidence="4 5">RO10H11247</strain>
    </source>
</reference>
<keyword evidence="5" id="KW-1185">Reference proteome</keyword>
<keyword evidence="2" id="KW-0028">Amino-acid biosynthesis</keyword>
<dbReference type="EMBL" id="LAVV01007020">
    <property type="protein sequence ID" value="KNZ57416.1"/>
    <property type="molecule type" value="Genomic_DNA"/>
</dbReference>
<evidence type="ECO:0000256" key="1">
    <source>
        <dbReference type="ARBA" id="ARBA00009667"/>
    </source>
</evidence>
<feature type="compositionally biased region" description="Low complexity" evidence="3">
    <location>
        <begin position="110"/>
        <end position="126"/>
    </location>
</feature>
<dbReference type="Proteomes" id="UP000037035">
    <property type="component" value="Unassembled WGS sequence"/>
</dbReference>
<dbReference type="InterPro" id="IPR044524">
    <property type="entry name" value="Isoase_HisA-like"/>
</dbReference>
<dbReference type="Pfam" id="PF00977">
    <property type="entry name" value="His_biosynth"/>
    <property type="match status" value="1"/>
</dbReference>
<dbReference type="PANTHER" id="PTHR43090">
    <property type="entry name" value="1-(5-PHOSPHORIBOSYL)-5-[(5-PHOSPHORIBOSYLAMINO)METHYLIDENEAMINO] IMIDAZOLE-4-CARBOXAMIDE ISOMERASE"/>
    <property type="match status" value="1"/>
</dbReference>
<gene>
    <name evidence="4" type="ORF">VP01_2165g1</name>
</gene>
<comment type="similarity">
    <text evidence="1 2">Belongs to the HisA/HisF family.</text>
</comment>
<evidence type="ECO:0000313" key="5">
    <source>
        <dbReference type="Proteomes" id="UP000037035"/>
    </source>
</evidence>
<feature type="region of interest" description="Disordered" evidence="3">
    <location>
        <begin position="107"/>
        <end position="126"/>
    </location>
</feature>
<dbReference type="GO" id="GO:0000105">
    <property type="term" value="P:L-histidine biosynthetic process"/>
    <property type="evidence" value="ECO:0007669"/>
    <property type="project" value="UniProtKB-KW"/>
</dbReference>
<protein>
    <submittedName>
        <fullName evidence="4">Uncharacterized protein</fullName>
    </submittedName>
</protein>
<sequence>MTLFRACLDLHGGQVKQIVGGSLDLRAPDKLKTNFESSLILNPPTIHSQPIEYYTDLYRQHELKGTHLIKLGPANDDLARRGLASWPHQIQVGGGITLDNAQDWLDAGASKVSPGPSSYSPSHHLTPLLPPPPPLKNHRLLSLRISFQTKNSPPIGCVNSRKKLGKINSCKRLGSSWMVAMNQWTTLTDTQVNQRNSPPVIPISMIYIKKEKKLTCIFTASETLDELSESCSEFLVHAADYEGLCQGIDTQLVQRLGEWARIPVTYAGGAKAASDLALVDSLSHGRVDLTFGRSVFFLILNDTSLLLSSHQSFIFLRKNLALWISLEVTWSSLMTLSSGIIIKKAPHNSFFFGGDETNFL</sequence>
<dbReference type="InterPro" id="IPR006062">
    <property type="entry name" value="His_biosynth"/>
</dbReference>
<dbReference type="AlphaFoldDB" id="A0A0L6V9F8"/>
<dbReference type="PANTHER" id="PTHR43090:SF2">
    <property type="entry name" value="1-(5-PHOSPHORIBOSYL)-5-[(5-PHOSPHORIBOSYLAMINO)METHYLIDENEAMINO] IMIDAZOLE-4-CARBOXAMIDE ISOMERASE"/>
    <property type="match status" value="1"/>
</dbReference>
<dbReference type="GO" id="GO:0000162">
    <property type="term" value="P:L-tryptophan biosynthetic process"/>
    <property type="evidence" value="ECO:0007669"/>
    <property type="project" value="TreeGrafter"/>
</dbReference>
<dbReference type="GO" id="GO:0003949">
    <property type="term" value="F:1-(5-phosphoribosyl)-5-[(5-phosphoribosylamino)methylideneamino]imidazole-4-carboxamide isomerase activity"/>
    <property type="evidence" value="ECO:0007669"/>
    <property type="project" value="InterPro"/>
</dbReference>
<dbReference type="VEuPathDB" id="FungiDB:VP01_2165g1"/>
<keyword evidence="2" id="KW-0368">Histidine biosynthesis</keyword>
<evidence type="ECO:0000256" key="2">
    <source>
        <dbReference type="RuleBase" id="RU003657"/>
    </source>
</evidence>
<proteinExistence type="inferred from homology"/>
<dbReference type="OrthoDB" id="446074at2759"/>
<evidence type="ECO:0000256" key="3">
    <source>
        <dbReference type="SAM" id="MobiDB-lite"/>
    </source>
</evidence>
<evidence type="ECO:0000313" key="4">
    <source>
        <dbReference type="EMBL" id="KNZ57416.1"/>
    </source>
</evidence>
<dbReference type="InterPro" id="IPR013785">
    <property type="entry name" value="Aldolase_TIM"/>
</dbReference>